<dbReference type="GeneID" id="54992620"/>
<name>A0A2U8UUI4_9CAUD</name>
<sequence length="92" mass="10755">MVDPLPTPGLPCPECRERLLRDGRDIEGMNRIGNRRGTCTTCNNFNQAVMRLTRARLKEMHEEEYERLRVRVEMDLYPGVIEKWNVTHGLVT</sequence>
<accession>A0A2U8UUI4</accession>
<reference evidence="2" key="1">
    <citation type="submission" date="2018-04" db="EMBL/GenBank/DDBJ databases">
        <authorList>
            <person name="Go L.Y."/>
            <person name="Mitchell J.A."/>
        </authorList>
    </citation>
    <scope>NUCLEOTIDE SEQUENCE [LARGE SCALE GENOMIC DNA]</scope>
</reference>
<gene>
    <name evidence="1" type="primary">153</name>
    <name evidence="1" type="ORF">PBI_HENDRIX_153</name>
</gene>
<evidence type="ECO:0000313" key="1">
    <source>
        <dbReference type="EMBL" id="AWN07820.1"/>
    </source>
</evidence>
<evidence type="ECO:0000313" key="2">
    <source>
        <dbReference type="Proteomes" id="UP000247284"/>
    </source>
</evidence>
<dbReference type="EMBL" id="MH183162">
    <property type="protein sequence ID" value="AWN07820.1"/>
    <property type="molecule type" value="Genomic_DNA"/>
</dbReference>
<proteinExistence type="predicted"/>
<protein>
    <submittedName>
        <fullName evidence="1">Uncharacterized protein</fullName>
    </submittedName>
</protein>
<keyword evidence="2" id="KW-1185">Reference proteome</keyword>
<dbReference type="RefSeq" id="YP_009802088.1">
    <property type="nucleotide sequence ID" value="NC_047977.1"/>
</dbReference>
<organism evidence="1 2">
    <name type="scientific">Microbacterium phage Hendrix</name>
    <dbReference type="NCBI Taxonomy" id="2182341"/>
    <lineage>
        <taxon>Viruses</taxon>
        <taxon>Duplodnaviria</taxon>
        <taxon>Heunggongvirae</taxon>
        <taxon>Uroviricota</taxon>
        <taxon>Caudoviricetes</taxon>
        <taxon>Rogerhendrixvirus</taxon>
        <taxon>Rogerhendrixvirus hendrix</taxon>
    </lineage>
</organism>
<dbReference type="KEGG" id="vg:54992620"/>
<dbReference type="Proteomes" id="UP000247284">
    <property type="component" value="Segment"/>
</dbReference>